<comment type="similarity">
    <text evidence="2">Belongs to the TonB family.</text>
</comment>
<dbReference type="PANTHER" id="PTHR33446">
    <property type="entry name" value="PROTEIN TONB-RELATED"/>
    <property type="match status" value="1"/>
</dbReference>
<keyword evidence="3" id="KW-0813">Transport</keyword>
<evidence type="ECO:0000256" key="1">
    <source>
        <dbReference type="ARBA" id="ARBA00004383"/>
    </source>
</evidence>
<dbReference type="NCBIfam" id="TIGR01352">
    <property type="entry name" value="tonB_Cterm"/>
    <property type="match status" value="1"/>
</dbReference>
<dbReference type="PROSITE" id="PS52015">
    <property type="entry name" value="TONB_CTD"/>
    <property type="match status" value="1"/>
</dbReference>
<reference evidence="12 13" key="2">
    <citation type="submission" date="2023-12" db="EMBL/GenBank/DDBJ databases">
        <title>Description of an unclassified Opitutus bacterium of Verrucomicrobiota.</title>
        <authorList>
            <person name="Zhang D.-F."/>
        </authorList>
    </citation>
    <scope>NUCLEOTIDE SEQUENCE [LARGE SCALE GENOMIC DNA]</scope>
    <source>
        <strain evidence="12 13">WL0086</strain>
    </source>
</reference>
<evidence type="ECO:0000256" key="8">
    <source>
        <dbReference type="ARBA" id="ARBA00022989"/>
    </source>
</evidence>
<evidence type="ECO:0000256" key="10">
    <source>
        <dbReference type="SAM" id="SignalP"/>
    </source>
</evidence>
<accession>A0ABZ1CCX9</accession>
<keyword evidence="4" id="KW-1003">Cell membrane</keyword>
<feature type="domain" description="TonB C-terminal" evidence="11">
    <location>
        <begin position="141"/>
        <end position="232"/>
    </location>
</feature>
<keyword evidence="13" id="KW-1185">Reference proteome</keyword>
<proteinExistence type="inferred from homology"/>
<sequence>MKNAFLIPALTAAALHAVFLFSFNEPSVVLGDDGIFIDPPNEDFPEWPPMEIAVTTPDEVVDVSTDTDTPDDTPLPVDDIIDQPAEDLPPVELETPSPVPTEVIHRIADSDFTHVVRPGKETSHWRESASDRFSAAINFGQLDRIPETRLRVSPRYPERMRRDGVEAEVIITFVVDTQGRVVEARADERAPWEFAREAEKAVLRWRFEPGTRKGRPVSFRMSVPLLFAIRDA</sequence>
<evidence type="ECO:0000313" key="13">
    <source>
        <dbReference type="Proteomes" id="UP000738431"/>
    </source>
</evidence>
<dbReference type="EMBL" id="CP139781">
    <property type="protein sequence ID" value="WRQ88155.1"/>
    <property type="molecule type" value="Genomic_DNA"/>
</dbReference>
<feature type="signal peptide" evidence="10">
    <location>
        <begin position="1"/>
        <end position="24"/>
    </location>
</feature>
<dbReference type="RefSeq" id="WP_221028814.1">
    <property type="nucleotide sequence ID" value="NZ_CP139781.1"/>
</dbReference>
<dbReference type="SUPFAM" id="SSF74653">
    <property type="entry name" value="TolA/TonB C-terminal domain"/>
    <property type="match status" value="1"/>
</dbReference>
<evidence type="ECO:0000256" key="6">
    <source>
        <dbReference type="ARBA" id="ARBA00022692"/>
    </source>
</evidence>
<evidence type="ECO:0000313" key="12">
    <source>
        <dbReference type="EMBL" id="WRQ88155.1"/>
    </source>
</evidence>
<dbReference type="Gene3D" id="3.30.1150.10">
    <property type="match status" value="1"/>
</dbReference>
<gene>
    <name evidence="12" type="ORF">K1X11_001965</name>
</gene>
<dbReference type="InterPro" id="IPR037682">
    <property type="entry name" value="TonB_C"/>
</dbReference>
<dbReference type="InterPro" id="IPR051045">
    <property type="entry name" value="TonB-dependent_transducer"/>
</dbReference>
<dbReference type="Pfam" id="PF03544">
    <property type="entry name" value="TonB_C"/>
    <property type="match status" value="1"/>
</dbReference>
<comment type="subcellular location">
    <subcellularLocation>
        <location evidence="1">Cell inner membrane</location>
        <topology evidence="1">Single-pass membrane protein</topology>
        <orientation evidence="1">Periplasmic side</orientation>
    </subcellularLocation>
</comment>
<keyword evidence="10" id="KW-0732">Signal</keyword>
<keyword evidence="7" id="KW-0653">Protein transport</keyword>
<evidence type="ECO:0000256" key="5">
    <source>
        <dbReference type="ARBA" id="ARBA00022519"/>
    </source>
</evidence>
<evidence type="ECO:0000259" key="11">
    <source>
        <dbReference type="PROSITE" id="PS52015"/>
    </source>
</evidence>
<dbReference type="InterPro" id="IPR006260">
    <property type="entry name" value="TonB/TolA_C"/>
</dbReference>
<keyword evidence="6" id="KW-0812">Transmembrane</keyword>
<evidence type="ECO:0000256" key="3">
    <source>
        <dbReference type="ARBA" id="ARBA00022448"/>
    </source>
</evidence>
<protein>
    <submittedName>
        <fullName evidence="12">TonB family protein</fullName>
    </submittedName>
</protein>
<keyword evidence="5" id="KW-0997">Cell inner membrane</keyword>
<evidence type="ECO:0000256" key="7">
    <source>
        <dbReference type="ARBA" id="ARBA00022927"/>
    </source>
</evidence>
<keyword evidence="9" id="KW-0472">Membrane</keyword>
<evidence type="ECO:0000256" key="9">
    <source>
        <dbReference type="ARBA" id="ARBA00023136"/>
    </source>
</evidence>
<evidence type="ECO:0000256" key="2">
    <source>
        <dbReference type="ARBA" id="ARBA00006555"/>
    </source>
</evidence>
<organism evidence="12 13">
    <name type="scientific">Actomonas aquatica</name>
    <dbReference type="NCBI Taxonomy" id="2866162"/>
    <lineage>
        <taxon>Bacteria</taxon>
        <taxon>Pseudomonadati</taxon>
        <taxon>Verrucomicrobiota</taxon>
        <taxon>Opitutia</taxon>
        <taxon>Opitutales</taxon>
        <taxon>Opitutaceae</taxon>
        <taxon>Actomonas</taxon>
    </lineage>
</organism>
<reference evidence="12 13" key="1">
    <citation type="submission" date="2021-08" db="EMBL/GenBank/DDBJ databases">
        <authorList>
            <person name="Zhang D."/>
            <person name="Zhang A."/>
            <person name="Wang L."/>
        </authorList>
    </citation>
    <scope>NUCLEOTIDE SEQUENCE [LARGE SCALE GENOMIC DNA]</scope>
    <source>
        <strain evidence="12 13">WL0086</strain>
    </source>
</reference>
<evidence type="ECO:0000256" key="4">
    <source>
        <dbReference type="ARBA" id="ARBA00022475"/>
    </source>
</evidence>
<dbReference type="Proteomes" id="UP000738431">
    <property type="component" value="Chromosome"/>
</dbReference>
<name>A0ABZ1CCX9_9BACT</name>
<keyword evidence="8" id="KW-1133">Transmembrane helix</keyword>
<feature type="chain" id="PRO_5045269872" evidence="10">
    <location>
        <begin position="25"/>
        <end position="232"/>
    </location>
</feature>